<organism evidence="2 3">
    <name type="scientific">Haemonchus contortus</name>
    <name type="common">Barber pole worm</name>
    <dbReference type="NCBI Taxonomy" id="6289"/>
    <lineage>
        <taxon>Eukaryota</taxon>
        <taxon>Metazoa</taxon>
        <taxon>Ecdysozoa</taxon>
        <taxon>Nematoda</taxon>
        <taxon>Chromadorea</taxon>
        <taxon>Rhabditida</taxon>
        <taxon>Rhabditina</taxon>
        <taxon>Rhabditomorpha</taxon>
        <taxon>Strongyloidea</taxon>
        <taxon>Trichostrongylidae</taxon>
        <taxon>Haemonchus</taxon>
    </lineage>
</organism>
<protein>
    <submittedName>
        <fullName evidence="3">Small, acid-soluble spore protein, alpha/beta type</fullName>
    </submittedName>
</protein>
<dbReference type="OrthoDB" id="6784185at2759"/>
<sequence length="78" mass="9407">MCAYVSMEKNMEEPWIKVQPLSLERAPQKILRQKKQLDKEKMKIHRQTDGQTDREAERQTDGQTDRQTVRQTDKQTYR</sequence>
<keyword evidence="2" id="KW-1185">Reference proteome</keyword>
<feature type="compositionally biased region" description="Basic and acidic residues" evidence="1">
    <location>
        <begin position="35"/>
        <end position="78"/>
    </location>
</feature>
<feature type="region of interest" description="Disordered" evidence="1">
    <location>
        <begin position="29"/>
        <end position="78"/>
    </location>
</feature>
<evidence type="ECO:0000256" key="1">
    <source>
        <dbReference type="SAM" id="MobiDB-lite"/>
    </source>
</evidence>
<reference evidence="3" key="1">
    <citation type="submission" date="2020-12" db="UniProtKB">
        <authorList>
            <consortium name="WormBaseParasite"/>
        </authorList>
    </citation>
    <scope>IDENTIFICATION</scope>
    <source>
        <strain evidence="3">MHco3</strain>
    </source>
</reference>
<evidence type="ECO:0000313" key="3">
    <source>
        <dbReference type="WBParaSite" id="HCON_00007970-00001"/>
    </source>
</evidence>
<dbReference type="AlphaFoldDB" id="A0A7I4XV71"/>
<accession>A0A7I4XV71</accession>
<evidence type="ECO:0000313" key="2">
    <source>
        <dbReference type="Proteomes" id="UP000025227"/>
    </source>
</evidence>
<proteinExistence type="predicted"/>
<dbReference type="Proteomes" id="UP000025227">
    <property type="component" value="Unplaced"/>
</dbReference>
<name>A0A7I4XV71_HAECO</name>
<dbReference type="WBParaSite" id="HCON_00007970-00001">
    <property type="protein sequence ID" value="HCON_00007970-00001"/>
    <property type="gene ID" value="HCON_00007970"/>
</dbReference>